<evidence type="ECO:0000313" key="2">
    <source>
        <dbReference type="Proteomes" id="UP000474967"/>
    </source>
</evidence>
<gene>
    <name evidence="1" type="ORF">G3T36_13990</name>
</gene>
<dbReference type="SUPFAM" id="SSF52980">
    <property type="entry name" value="Restriction endonuclease-like"/>
    <property type="match status" value="1"/>
</dbReference>
<proteinExistence type="predicted"/>
<evidence type="ECO:0000313" key="1">
    <source>
        <dbReference type="EMBL" id="NEN06971.1"/>
    </source>
</evidence>
<evidence type="ECO:0008006" key="3">
    <source>
        <dbReference type="Google" id="ProtNLM"/>
    </source>
</evidence>
<keyword evidence="2" id="KW-1185">Reference proteome</keyword>
<reference evidence="1 2" key="1">
    <citation type="journal article" date="2014" name="J. Microbiol.">
        <title>Diaminobutyricibacter tongyongensis gen. nov., sp. nov. and Homoserinibacter gongjuensis gen. nov., sp. nov. belong to the family Microbacteriaceae.</title>
        <authorList>
            <person name="Kim S.J."/>
            <person name="Ahn J.H."/>
            <person name="Weon H.Y."/>
            <person name="Hamada M."/>
            <person name="Suzuki K."/>
            <person name="Kwon S.W."/>
        </authorList>
    </citation>
    <scope>NUCLEOTIDE SEQUENCE [LARGE SCALE GENOMIC DNA]</scope>
    <source>
        <strain evidence="1 2">NBRC 108724</strain>
    </source>
</reference>
<accession>A0A6L9Y007</accession>
<dbReference type="AlphaFoldDB" id="A0A6L9Y007"/>
<dbReference type="RefSeq" id="WP_163290436.1">
    <property type="nucleotide sequence ID" value="NZ_JAAGWY010000003.1"/>
</dbReference>
<organism evidence="1 2">
    <name type="scientific">Leifsonia tongyongensis</name>
    <dbReference type="NCBI Taxonomy" id="1268043"/>
    <lineage>
        <taxon>Bacteria</taxon>
        <taxon>Bacillati</taxon>
        <taxon>Actinomycetota</taxon>
        <taxon>Actinomycetes</taxon>
        <taxon>Micrococcales</taxon>
        <taxon>Microbacteriaceae</taxon>
        <taxon>Leifsonia</taxon>
    </lineage>
</organism>
<dbReference type="EMBL" id="JAAGWY010000003">
    <property type="protein sequence ID" value="NEN06971.1"/>
    <property type="molecule type" value="Genomic_DNA"/>
</dbReference>
<comment type="caution">
    <text evidence="1">The sequence shown here is derived from an EMBL/GenBank/DDBJ whole genome shotgun (WGS) entry which is preliminary data.</text>
</comment>
<protein>
    <recommendedName>
        <fullName evidence="3">DUF559 domain-containing protein</fullName>
    </recommendedName>
</protein>
<sequence length="255" mass="28405">MDRTLLQRCSALALVLKPDHFFSHVTAARLHGLPLPRRLEQDTTIHVSSFAPTRAPRRAGVVGHRAERSRVKVGRIAQLPLALPAYAWCQLASILSLDELIAAGDRLAGMSRPLATSSEIEEAVIAFGQGHGSKRLADAFNLIRPNVASPMETALRLELMRAGLPEPELNIPIFDSTGHRIAIGDLVYTGFRVLVEYDGEQHRLDDYQYSRDVVRHNDLIAAGWITIRVNKQMHLREASARTREALRSRGWPDSD</sequence>
<dbReference type="Proteomes" id="UP000474967">
    <property type="component" value="Unassembled WGS sequence"/>
</dbReference>
<name>A0A6L9Y007_9MICO</name>
<dbReference type="InterPro" id="IPR011335">
    <property type="entry name" value="Restrct_endonuc-II-like"/>
</dbReference>